<dbReference type="Pfam" id="PF13393">
    <property type="entry name" value="tRNA-synt_His"/>
    <property type="match status" value="1"/>
</dbReference>
<evidence type="ECO:0000313" key="12">
    <source>
        <dbReference type="EMBL" id="MZR22117.1"/>
    </source>
</evidence>
<evidence type="ECO:0000256" key="4">
    <source>
        <dbReference type="ARBA" id="ARBA00011496"/>
    </source>
</evidence>
<feature type="binding site" evidence="10">
    <location>
        <begin position="84"/>
        <end position="86"/>
    </location>
    <ligand>
        <name>L-histidine</name>
        <dbReference type="ChEBI" id="CHEBI:57595"/>
    </ligand>
</feature>
<keyword evidence="7 9" id="KW-0963">Cytoplasm</keyword>
<dbReference type="GO" id="GO:0000105">
    <property type="term" value="P:L-histidine biosynthetic process"/>
    <property type="evidence" value="ECO:0007669"/>
    <property type="project" value="UniProtKB-UniRule"/>
</dbReference>
<comment type="subunit">
    <text evidence="4 9">Heteromultimer composed of HisG and HisZ subunits.</text>
</comment>
<reference evidence="12 13" key="1">
    <citation type="journal article" date="2014" name="Int. J. Syst. Evol. Microbiol.">
        <title>Sneathiella chungangensis sp. nov., isolated from a marine sand, and emended description of the genus Sneathiella.</title>
        <authorList>
            <person name="Siamphan C."/>
            <person name="Kim H."/>
            <person name="Lee J.S."/>
            <person name="Kim W."/>
        </authorList>
    </citation>
    <scope>NUCLEOTIDE SEQUENCE [LARGE SCALE GENOMIC DNA]</scope>
    <source>
        <strain evidence="12 13">KCTC 32476</strain>
    </source>
</reference>
<dbReference type="SUPFAM" id="SSF55681">
    <property type="entry name" value="Class II aaRS and biotin synthetases"/>
    <property type="match status" value="1"/>
</dbReference>
<gene>
    <name evidence="9" type="primary">hisZ</name>
    <name evidence="12" type="ORF">GQF03_07225</name>
</gene>
<evidence type="ECO:0000256" key="1">
    <source>
        <dbReference type="ARBA" id="ARBA00004496"/>
    </source>
</evidence>
<evidence type="ECO:0000256" key="5">
    <source>
        <dbReference type="ARBA" id="ARBA00011738"/>
    </source>
</evidence>
<dbReference type="Proteomes" id="UP000445696">
    <property type="component" value="Unassembled WGS sequence"/>
</dbReference>
<dbReference type="UniPathway" id="UPA00031">
    <property type="reaction ID" value="UER00006"/>
</dbReference>
<dbReference type="OrthoDB" id="9769617at2"/>
<dbReference type="InterPro" id="IPR006195">
    <property type="entry name" value="aa-tRNA-synth_II"/>
</dbReference>
<name>A0A845MFT7_9PROT</name>
<dbReference type="InterPro" id="IPR004516">
    <property type="entry name" value="HisRS/HisZ"/>
</dbReference>
<evidence type="ECO:0000256" key="7">
    <source>
        <dbReference type="ARBA" id="ARBA00022490"/>
    </source>
</evidence>
<dbReference type="EMBL" id="WTVA01000003">
    <property type="protein sequence ID" value="MZR22117.1"/>
    <property type="molecule type" value="Genomic_DNA"/>
</dbReference>
<evidence type="ECO:0000256" key="8">
    <source>
        <dbReference type="ARBA" id="ARBA00025246"/>
    </source>
</evidence>
<accession>A0A845MFT7</accession>
<dbReference type="HAMAP" id="MF_00125">
    <property type="entry name" value="HisZ"/>
    <property type="match status" value="1"/>
</dbReference>
<comment type="caution">
    <text evidence="12">The sequence shown here is derived from an EMBL/GenBank/DDBJ whole genome shotgun (WGS) entry which is preliminary data.</text>
</comment>
<comment type="miscellaneous">
    <text evidence="9">This function is generally fulfilled by the C-terminal part of HisG, which is missing in some bacteria such as this one.</text>
</comment>
<dbReference type="InterPro" id="IPR041715">
    <property type="entry name" value="HisRS-like_core"/>
</dbReference>
<evidence type="ECO:0000256" key="6">
    <source>
        <dbReference type="ARBA" id="ARBA00020397"/>
    </source>
</evidence>
<dbReference type="PANTHER" id="PTHR43707:SF1">
    <property type="entry name" value="HISTIDINE--TRNA LIGASE, MITOCHONDRIAL-RELATED"/>
    <property type="match status" value="1"/>
</dbReference>
<keyword evidence="9" id="KW-0028">Amino-acid biosynthesis</keyword>
<feature type="binding site" evidence="10">
    <location>
        <position position="268"/>
    </location>
    <ligand>
        <name>L-histidine</name>
        <dbReference type="ChEBI" id="CHEBI:57595"/>
    </ligand>
</feature>
<dbReference type="GO" id="GO:0004821">
    <property type="term" value="F:histidine-tRNA ligase activity"/>
    <property type="evidence" value="ECO:0007669"/>
    <property type="project" value="TreeGrafter"/>
</dbReference>
<evidence type="ECO:0000313" key="13">
    <source>
        <dbReference type="Proteomes" id="UP000445696"/>
    </source>
</evidence>
<keyword evidence="9" id="KW-0368">Histidine biosynthesis</keyword>
<feature type="binding site" evidence="10">
    <location>
        <position position="132"/>
    </location>
    <ligand>
        <name>L-histidine</name>
        <dbReference type="ChEBI" id="CHEBI:57595"/>
    </ligand>
</feature>
<feature type="binding site" evidence="10">
    <location>
        <position position="128"/>
    </location>
    <ligand>
        <name>L-histidine</name>
        <dbReference type="ChEBI" id="CHEBI:57595"/>
    </ligand>
</feature>
<evidence type="ECO:0000256" key="3">
    <source>
        <dbReference type="ARBA" id="ARBA00005539"/>
    </source>
</evidence>
<dbReference type="PIRSF" id="PIRSF001549">
    <property type="entry name" value="His-tRNA_synth"/>
    <property type="match status" value="1"/>
</dbReference>
<dbReference type="InterPro" id="IPR004517">
    <property type="entry name" value="HisZ"/>
</dbReference>
<comment type="similarity">
    <text evidence="3 9">Belongs to the class-II aminoacyl-tRNA synthetase family. HisZ subfamily.</text>
</comment>
<organism evidence="12 13">
    <name type="scientific">Sneathiella chungangensis</name>
    <dbReference type="NCBI Taxonomy" id="1418234"/>
    <lineage>
        <taxon>Bacteria</taxon>
        <taxon>Pseudomonadati</taxon>
        <taxon>Pseudomonadota</taxon>
        <taxon>Alphaproteobacteria</taxon>
        <taxon>Sneathiellales</taxon>
        <taxon>Sneathiellaceae</taxon>
        <taxon>Sneathiella</taxon>
    </lineage>
</organism>
<evidence type="ECO:0000259" key="11">
    <source>
        <dbReference type="PROSITE" id="PS50862"/>
    </source>
</evidence>
<dbReference type="GO" id="GO:0005737">
    <property type="term" value="C:cytoplasm"/>
    <property type="evidence" value="ECO:0007669"/>
    <property type="project" value="UniProtKB-SubCell"/>
</dbReference>
<dbReference type="Gene3D" id="3.30.930.10">
    <property type="entry name" value="Bira Bifunctional Protein, Domain 2"/>
    <property type="match status" value="1"/>
</dbReference>
<feature type="binding site" evidence="10">
    <location>
        <position position="114"/>
    </location>
    <ligand>
        <name>L-histidine</name>
        <dbReference type="ChEBI" id="CHEBI:57595"/>
    </ligand>
</feature>
<comment type="function">
    <text evidence="8 9">Required for the first step of histidine biosynthesis. May allow the feedback regulation of ATP phosphoribosyltransferase activity by histidine.</text>
</comment>
<sequence length="379" mass="40981">MNDYSEKGLLPAGLADMLPPAAAREARISRTLMEVFAGNGYQQVKPPLIEFEEHLLEGSGAALASKMFRVMDPVSHRMMGIRTDITLQIARVATTRMKQDPRPLRLSYSGQVLRVHGSQLRPERQFAQTGVELIGPEETTADAELILLAREALNALEVRNYSIDLTLPTLVPTICDGLGIDPGVAASAREALDHKDAAALENYDTPLADILIALLKTSGPAKGAIAALEKIALPDAAAAQVAALKQVVAQLEKSAPDLMLTIDPGEFRGFEYQTGLSFTVFARGVRGELGRGGRYRLMDGEPASGFTLFLDSLMRAVPRRPADDRLYLPFGTELETGFALRQEGWKTVVGLSAEADIAAEARRLQCGQYLGPDGIKKLS</sequence>
<keyword evidence="12" id="KW-0328">Glycosyltransferase</keyword>
<proteinExistence type="inferred from homology"/>
<comment type="pathway">
    <text evidence="2 9">Amino-acid biosynthesis; L-histidine biosynthesis; L-histidine from 5-phospho-alpha-D-ribose 1-diphosphate: step 1/9.</text>
</comment>
<evidence type="ECO:0000256" key="2">
    <source>
        <dbReference type="ARBA" id="ARBA00004667"/>
    </source>
</evidence>
<dbReference type="PROSITE" id="PS50862">
    <property type="entry name" value="AA_TRNA_LIGASE_II"/>
    <property type="match status" value="1"/>
</dbReference>
<keyword evidence="13" id="KW-1185">Reference proteome</keyword>
<comment type="subcellular location">
    <subcellularLocation>
        <location evidence="1 9">Cytoplasm</location>
    </subcellularLocation>
</comment>
<dbReference type="GO" id="GO:0006427">
    <property type="term" value="P:histidyl-tRNA aminoacylation"/>
    <property type="evidence" value="ECO:0007669"/>
    <property type="project" value="TreeGrafter"/>
</dbReference>
<dbReference type="GO" id="GO:0016757">
    <property type="term" value="F:glycosyltransferase activity"/>
    <property type="evidence" value="ECO:0007669"/>
    <property type="project" value="UniProtKB-KW"/>
</dbReference>
<dbReference type="AlphaFoldDB" id="A0A845MFT7"/>
<dbReference type="RefSeq" id="WP_161338569.1">
    <property type="nucleotide sequence ID" value="NZ_JBHSDG010000005.1"/>
</dbReference>
<dbReference type="InterPro" id="IPR045864">
    <property type="entry name" value="aa-tRNA-synth_II/BPL/LPL"/>
</dbReference>
<keyword evidence="12" id="KW-0808">Transferase</keyword>
<evidence type="ECO:0000256" key="10">
    <source>
        <dbReference type="PIRSR" id="PIRSR001549-1"/>
    </source>
</evidence>
<evidence type="ECO:0000256" key="9">
    <source>
        <dbReference type="HAMAP-Rule" id="MF_00125"/>
    </source>
</evidence>
<protein>
    <recommendedName>
        <fullName evidence="6 9">ATP phosphoribosyltransferase regulatory subunit</fullName>
    </recommendedName>
</protein>
<feature type="domain" description="Aminoacyl-transfer RNA synthetases class-II family profile" evidence="11">
    <location>
        <begin position="27"/>
        <end position="351"/>
    </location>
</feature>
<dbReference type="PANTHER" id="PTHR43707">
    <property type="entry name" value="HISTIDYL-TRNA SYNTHETASE"/>
    <property type="match status" value="1"/>
</dbReference>
<comment type="subunit">
    <text evidence="5">Homodimer.</text>
</comment>